<dbReference type="GO" id="GO:0015774">
    <property type="term" value="P:polysaccharide transport"/>
    <property type="evidence" value="ECO:0007669"/>
    <property type="project" value="InterPro"/>
</dbReference>
<dbReference type="EMBL" id="FMSH01000173">
    <property type="protein sequence ID" value="SCU75808.1"/>
    <property type="molecule type" value="Genomic_DNA"/>
</dbReference>
<dbReference type="InterPro" id="IPR043148">
    <property type="entry name" value="TagF_C"/>
</dbReference>
<evidence type="ECO:0000256" key="2">
    <source>
        <dbReference type="ARBA" id="ARBA00022676"/>
    </source>
</evidence>
<dbReference type="Gene3D" id="3.40.50.12580">
    <property type="match status" value="1"/>
</dbReference>
<protein>
    <recommendedName>
        <fullName evidence="5">Glycosyltransferase 2-like prokaryotic type domain-containing protein</fullName>
    </recommendedName>
</protein>
<dbReference type="InterPro" id="IPR007833">
    <property type="entry name" value="Capsule_polysaccharide_synth"/>
</dbReference>
<organism evidence="6">
    <name type="scientific">Cupriavidus necator</name>
    <name type="common">Alcaligenes eutrophus</name>
    <name type="synonym">Ralstonia eutropha</name>
    <dbReference type="NCBI Taxonomy" id="106590"/>
    <lineage>
        <taxon>Bacteria</taxon>
        <taxon>Pseudomonadati</taxon>
        <taxon>Pseudomonadota</taxon>
        <taxon>Betaproteobacteria</taxon>
        <taxon>Burkholderiales</taxon>
        <taxon>Burkholderiaceae</taxon>
        <taxon>Cupriavidus</taxon>
    </lineage>
</organism>
<dbReference type="SUPFAM" id="SSF53448">
    <property type="entry name" value="Nucleotide-diphospho-sugar transferases"/>
    <property type="match status" value="1"/>
</dbReference>
<accession>A0A1K0ISB4</accession>
<sequence length="728" mass="81470">MITIITPFQTRNRDDYLHHRLRRFVTQEPVIDGIHRLIVDFGSPDHIVEELEALCANHGVGLMRLNRRGEPFSIGACRNAGAQAATTEFITFQDVDLTAPPSVYRQLLANLRAAPPYINHLECIPCLYLTPPGTQEYESMDAEAARTLFHQYFTEADAERVQMYAPATSAIVVRRAFYLAMGGVRQEFFGHGYEDFEMMNRLAWKSKRFIRSHDYYSHDHKYASLEYKGYRTFFSLFGRQNMAAGLFFCHLYHPSPPSAGYAKRNAANRMLFERFAKTLDKDADVPPALSDAASQTRTLALSGRATIPMRSIRMAIAHLGNVVYMEPADFDDEAAFLSYVKDNGIGQVLFLTPYGNEQRLALYLACRAHGIPYLVFDRGALPRSWFFDPCGFNADSASYAPDKWDVELPDGARERTERYIDELIASEATLEENGERIGADNLRTRYSLHGKRVLFVPMQRPGDAVIKHFASHAESVENFCFVLSQLSLRLPSDWRIVVKRHPLESSMPPIPGAVLLDPSTHVYDALAASDAVLTVNSGVGLLSLLFGKPTFNLGTAFYCHDGLSVQVRDLEDIVQRLAGLARPSREHVLRFAHYLVDTFYSFANTDYRKVTEGGSTRNVAINLDFTELRLPGQPSRTFQWRTEPAKKSSPVYDFYRSYISDMGRAVPAKPAPAAAKAAPKPAAKSAAAAAPVKAPAAKAAPGSVSRKLSKLMRDPRRFLADALRNRLA</sequence>
<dbReference type="GO" id="GO:0000271">
    <property type="term" value="P:polysaccharide biosynthetic process"/>
    <property type="evidence" value="ECO:0007669"/>
    <property type="project" value="InterPro"/>
</dbReference>
<dbReference type="RefSeq" id="WP_340524682.1">
    <property type="nucleotide sequence ID" value="NZ_FMSH01000173.1"/>
</dbReference>
<evidence type="ECO:0000256" key="1">
    <source>
        <dbReference type="ARBA" id="ARBA00006739"/>
    </source>
</evidence>
<dbReference type="Pfam" id="PF05159">
    <property type="entry name" value="Capsule_synth"/>
    <property type="match status" value="1"/>
</dbReference>
<gene>
    <name evidence="6" type="ORF">CNECB9_2540041</name>
</gene>
<feature type="compositionally biased region" description="Low complexity" evidence="4">
    <location>
        <begin position="682"/>
        <end position="701"/>
    </location>
</feature>
<proteinExistence type="inferred from homology"/>
<dbReference type="Pfam" id="PF10111">
    <property type="entry name" value="Glyco_tranf_2_2"/>
    <property type="match status" value="1"/>
</dbReference>
<dbReference type="InterPro" id="IPR029044">
    <property type="entry name" value="Nucleotide-diphossugar_trans"/>
</dbReference>
<dbReference type="PANTHER" id="PTHR43179:SF12">
    <property type="entry name" value="GALACTOFURANOSYLTRANSFERASE GLFT2"/>
    <property type="match status" value="1"/>
</dbReference>
<keyword evidence="2" id="KW-0328">Glycosyltransferase</keyword>
<keyword evidence="3" id="KW-0808">Transferase</keyword>
<dbReference type="PANTHER" id="PTHR43179">
    <property type="entry name" value="RHAMNOSYLTRANSFERASE WBBL"/>
    <property type="match status" value="1"/>
</dbReference>
<dbReference type="InterPro" id="IPR019290">
    <property type="entry name" value="GlycosylTrfase-like_prok"/>
</dbReference>
<comment type="similarity">
    <text evidence="1">Belongs to the glycosyltransferase 2 family.</text>
</comment>
<evidence type="ECO:0000259" key="5">
    <source>
        <dbReference type="Pfam" id="PF10111"/>
    </source>
</evidence>
<dbReference type="Gene3D" id="3.90.550.10">
    <property type="entry name" value="Spore Coat Polysaccharide Biosynthesis Protein SpsA, Chain A"/>
    <property type="match status" value="1"/>
</dbReference>
<name>A0A1K0ISB4_CUPNE</name>
<feature type="region of interest" description="Disordered" evidence="4">
    <location>
        <begin position="682"/>
        <end position="707"/>
    </location>
</feature>
<evidence type="ECO:0000256" key="3">
    <source>
        <dbReference type="ARBA" id="ARBA00022679"/>
    </source>
</evidence>
<feature type="domain" description="Glycosyltransferase 2-like prokaryotic type" evidence="5">
    <location>
        <begin position="3"/>
        <end position="274"/>
    </location>
</feature>
<reference evidence="6" key="1">
    <citation type="submission" date="2016-09" db="EMBL/GenBank/DDBJ databases">
        <authorList>
            <person name="Capua I."/>
            <person name="De Benedictis P."/>
            <person name="Joannis T."/>
            <person name="Lombin L.H."/>
            <person name="Cattoli G."/>
        </authorList>
    </citation>
    <scope>NUCLEOTIDE SEQUENCE</scope>
    <source>
        <strain evidence="6">B9</strain>
    </source>
</reference>
<dbReference type="CDD" id="cd00761">
    <property type="entry name" value="Glyco_tranf_GTA_type"/>
    <property type="match status" value="1"/>
</dbReference>
<dbReference type="AlphaFoldDB" id="A0A1K0ISB4"/>
<evidence type="ECO:0000313" key="6">
    <source>
        <dbReference type="EMBL" id="SCU75808.1"/>
    </source>
</evidence>
<dbReference type="GO" id="GO:0016757">
    <property type="term" value="F:glycosyltransferase activity"/>
    <property type="evidence" value="ECO:0007669"/>
    <property type="project" value="UniProtKB-KW"/>
</dbReference>
<evidence type="ECO:0000256" key="4">
    <source>
        <dbReference type="SAM" id="MobiDB-lite"/>
    </source>
</evidence>